<dbReference type="RefSeq" id="WP_220118291.1">
    <property type="nucleotide sequence ID" value="NZ_JAHZUY010000043.1"/>
</dbReference>
<organism evidence="2 3">
    <name type="scientific">Caldovatus aquaticus</name>
    <dbReference type="NCBI Taxonomy" id="2865671"/>
    <lineage>
        <taxon>Bacteria</taxon>
        <taxon>Pseudomonadati</taxon>
        <taxon>Pseudomonadota</taxon>
        <taxon>Alphaproteobacteria</taxon>
        <taxon>Acetobacterales</taxon>
        <taxon>Roseomonadaceae</taxon>
        <taxon>Caldovatus</taxon>
    </lineage>
</organism>
<keyword evidence="3" id="KW-1185">Reference proteome</keyword>
<dbReference type="Proteomes" id="UP001519924">
    <property type="component" value="Unassembled WGS sequence"/>
</dbReference>
<feature type="region of interest" description="Disordered" evidence="1">
    <location>
        <begin position="40"/>
        <end position="85"/>
    </location>
</feature>
<gene>
    <name evidence="2" type="ORF">K1J50_13715</name>
</gene>
<name>A0ABS7F5F2_9PROT</name>
<protein>
    <submittedName>
        <fullName evidence="2">Uncharacterized protein</fullName>
    </submittedName>
</protein>
<evidence type="ECO:0000313" key="2">
    <source>
        <dbReference type="EMBL" id="MBW8270538.1"/>
    </source>
</evidence>
<feature type="compositionally biased region" description="Basic and acidic residues" evidence="1">
    <location>
        <begin position="74"/>
        <end position="85"/>
    </location>
</feature>
<reference evidence="2 3" key="1">
    <citation type="submission" date="2021-08" db="EMBL/GenBank/DDBJ databases">
        <title>Caldovatus sediminis gen. nov., sp. nov., a moderately thermophilic bacterium isolated from a hot spring.</title>
        <authorList>
            <person name="Hu C.-J."/>
            <person name="Li W.-J."/>
            <person name="Xian W.-D."/>
        </authorList>
    </citation>
    <scope>NUCLEOTIDE SEQUENCE [LARGE SCALE GENOMIC DNA]</scope>
    <source>
        <strain evidence="2 3">SYSU G05006</strain>
    </source>
</reference>
<accession>A0ABS7F5F2</accession>
<evidence type="ECO:0000313" key="3">
    <source>
        <dbReference type="Proteomes" id="UP001519924"/>
    </source>
</evidence>
<feature type="compositionally biased region" description="Pro residues" evidence="1">
    <location>
        <begin position="47"/>
        <end position="60"/>
    </location>
</feature>
<sequence>MPTNLIAVLQSEERQLVAELRATITFQRLDAIRRLIALYGGTSSAPSDPPPGAAAHPPPAANAAEGASPEEFEERGTRAGVRESNKAVSVVRAALAAATG</sequence>
<proteinExistence type="predicted"/>
<comment type="caution">
    <text evidence="2">The sequence shown here is derived from an EMBL/GenBank/DDBJ whole genome shotgun (WGS) entry which is preliminary data.</text>
</comment>
<evidence type="ECO:0000256" key="1">
    <source>
        <dbReference type="SAM" id="MobiDB-lite"/>
    </source>
</evidence>
<dbReference type="EMBL" id="JAHZUY010000043">
    <property type="protein sequence ID" value="MBW8270538.1"/>
    <property type="molecule type" value="Genomic_DNA"/>
</dbReference>